<evidence type="ECO:0008006" key="4">
    <source>
        <dbReference type="Google" id="ProtNLM"/>
    </source>
</evidence>
<feature type="signal peptide" evidence="1">
    <location>
        <begin position="1"/>
        <end position="19"/>
    </location>
</feature>
<sequence length="118" mass="13578">MAKIVLSCFVLGGLGHALSVNICDKNQISDEDEVSINDLIIDHLKEIIWNKIKNWCDIENVKDAYELILWKSFLLKLKSSNLIGEEMGKLVNLESFSRRIYTSGRNYPYNSPTSCCYW</sequence>
<dbReference type="AlphaFoldDB" id="A0A8H4AJ90"/>
<dbReference type="Proteomes" id="UP000439903">
    <property type="component" value="Unassembled WGS sequence"/>
</dbReference>
<keyword evidence="1" id="KW-0732">Signal</keyword>
<accession>A0A8H4AJ90</accession>
<feature type="chain" id="PRO_5034477197" description="LAGLIDADG endonuclease" evidence="1">
    <location>
        <begin position="20"/>
        <end position="118"/>
    </location>
</feature>
<dbReference type="EMBL" id="WTPW01000532">
    <property type="protein sequence ID" value="KAF0501852.1"/>
    <property type="molecule type" value="Genomic_DNA"/>
</dbReference>
<protein>
    <recommendedName>
        <fullName evidence="4">LAGLIDADG endonuclease</fullName>
    </recommendedName>
</protein>
<comment type="caution">
    <text evidence="2">The sequence shown here is derived from an EMBL/GenBank/DDBJ whole genome shotgun (WGS) entry which is preliminary data.</text>
</comment>
<reference evidence="2 3" key="1">
    <citation type="journal article" date="2019" name="Environ. Microbiol.">
        <title>At the nexus of three kingdoms: the genome of the mycorrhizal fungus Gigaspora margarita provides insights into plant, endobacterial and fungal interactions.</title>
        <authorList>
            <person name="Venice F."/>
            <person name="Ghignone S."/>
            <person name="Salvioli di Fossalunga A."/>
            <person name="Amselem J."/>
            <person name="Novero M."/>
            <person name="Xianan X."/>
            <person name="Sedzielewska Toro K."/>
            <person name="Morin E."/>
            <person name="Lipzen A."/>
            <person name="Grigoriev I.V."/>
            <person name="Henrissat B."/>
            <person name="Martin F.M."/>
            <person name="Bonfante P."/>
        </authorList>
    </citation>
    <scope>NUCLEOTIDE SEQUENCE [LARGE SCALE GENOMIC DNA]</scope>
    <source>
        <strain evidence="2 3">BEG34</strain>
    </source>
</reference>
<gene>
    <name evidence="2" type="ORF">F8M41_019953</name>
</gene>
<evidence type="ECO:0000256" key="1">
    <source>
        <dbReference type="SAM" id="SignalP"/>
    </source>
</evidence>
<name>A0A8H4AJ90_GIGMA</name>
<evidence type="ECO:0000313" key="3">
    <source>
        <dbReference type="Proteomes" id="UP000439903"/>
    </source>
</evidence>
<evidence type="ECO:0000313" key="2">
    <source>
        <dbReference type="EMBL" id="KAF0501852.1"/>
    </source>
</evidence>
<organism evidence="2 3">
    <name type="scientific">Gigaspora margarita</name>
    <dbReference type="NCBI Taxonomy" id="4874"/>
    <lineage>
        <taxon>Eukaryota</taxon>
        <taxon>Fungi</taxon>
        <taxon>Fungi incertae sedis</taxon>
        <taxon>Mucoromycota</taxon>
        <taxon>Glomeromycotina</taxon>
        <taxon>Glomeromycetes</taxon>
        <taxon>Diversisporales</taxon>
        <taxon>Gigasporaceae</taxon>
        <taxon>Gigaspora</taxon>
    </lineage>
</organism>
<keyword evidence="3" id="KW-1185">Reference proteome</keyword>
<proteinExistence type="predicted"/>